<dbReference type="GO" id="GO:0004519">
    <property type="term" value="F:endonuclease activity"/>
    <property type="evidence" value="ECO:0007669"/>
    <property type="project" value="InterPro"/>
</dbReference>
<evidence type="ECO:0000313" key="3">
    <source>
        <dbReference type="EMBL" id="PWR24563.1"/>
    </source>
</evidence>
<dbReference type="EMBL" id="QGLE01000003">
    <property type="protein sequence ID" value="PWR24563.1"/>
    <property type="molecule type" value="Genomic_DNA"/>
</dbReference>
<evidence type="ECO:0000259" key="2">
    <source>
        <dbReference type="Pfam" id="PF20441"/>
    </source>
</evidence>
<dbReference type="InterPro" id="IPR046462">
    <property type="entry name" value="TerL_nuclease"/>
</dbReference>
<organism evidence="3 4">
    <name type="scientific">Zavarzinia aquatilis</name>
    <dbReference type="NCBI Taxonomy" id="2211142"/>
    <lineage>
        <taxon>Bacteria</taxon>
        <taxon>Pseudomonadati</taxon>
        <taxon>Pseudomonadota</taxon>
        <taxon>Alphaproteobacteria</taxon>
        <taxon>Rhodospirillales</taxon>
        <taxon>Zavarziniaceae</taxon>
        <taxon>Zavarzinia</taxon>
    </lineage>
</organism>
<dbReference type="OrthoDB" id="9760250at2"/>
<gene>
    <name evidence="3" type="ORF">DKG74_07090</name>
</gene>
<evidence type="ECO:0000259" key="1">
    <source>
        <dbReference type="Pfam" id="PF03354"/>
    </source>
</evidence>
<reference evidence="3 4" key="1">
    <citation type="submission" date="2018-05" db="EMBL/GenBank/DDBJ databases">
        <title>Zavarzinia sp. HR-AS.</title>
        <authorList>
            <person name="Lee Y."/>
            <person name="Jeon C.O."/>
        </authorList>
    </citation>
    <scope>NUCLEOTIDE SEQUENCE [LARGE SCALE GENOMIC DNA]</scope>
    <source>
        <strain evidence="3 4">HR-AS</strain>
    </source>
</reference>
<comment type="caution">
    <text evidence="3">The sequence shown here is derived from an EMBL/GenBank/DDBJ whole genome shotgun (WGS) entry which is preliminary data.</text>
</comment>
<dbReference type="PANTHER" id="PTHR41287">
    <property type="match status" value="1"/>
</dbReference>
<dbReference type="AlphaFoldDB" id="A0A317EGN2"/>
<dbReference type="Proteomes" id="UP000245461">
    <property type="component" value="Unassembled WGS sequence"/>
</dbReference>
<accession>A0A317EGN2</accession>
<dbReference type="Pfam" id="PF20441">
    <property type="entry name" value="TerL_nuclease"/>
    <property type="match status" value="1"/>
</dbReference>
<feature type="domain" description="Terminase large subunit-like ATPase" evidence="1">
    <location>
        <begin position="59"/>
        <end position="219"/>
    </location>
</feature>
<dbReference type="Gene3D" id="3.40.50.300">
    <property type="entry name" value="P-loop containing nucleotide triphosphate hydrolases"/>
    <property type="match status" value="1"/>
</dbReference>
<protein>
    <submittedName>
        <fullName evidence="3">Terminase large subunit</fullName>
    </submittedName>
</protein>
<evidence type="ECO:0000313" key="4">
    <source>
        <dbReference type="Proteomes" id="UP000245461"/>
    </source>
</evidence>
<dbReference type="InterPro" id="IPR027417">
    <property type="entry name" value="P-loop_NTPase"/>
</dbReference>
<keyword evidence="4" id="KW-1185">Reference proteome</keyword>
<dbReference type="Pfam" id="PF03354">
    <property type="entry name" value="TerL_ATPase"/>
    <property type="match status" value="1"/>
</dbReference>
<proteinExistence type="predicted"/>
<sequence length="541" mass="60317">MDTPTVPPMPKGAEQFGAWWDEAAAQAATDFFSRYLRHTEGEWAGKPFILADWQRDRIIRPIFGWKRADGTRLIRIVWIEVPRKNGKTELAAGISLLMLLGDGEKGGQVYSMAVDKDQAKIVFNKAGTMIGFSETLRKNVEVYKTSIFCPQLIGSFKPLSSGPGGKHGFSPTGAIGDEVHEWPDGELADVVHKGMAARRQPLEIYITTAGLKDHGYAWEMHELALQILDGSIVDPSFLPVIFAANDDEDWTSEEAARRANPNYGVSVKPQFITDECAKAMRSPRAENDYKRFHLNLWTEQATRWIPMSSWKSCTLRPADATYWRDLEQQMRGRKCWGGLDLSSTRDITALAWSFPPEKEGDRWIILWRHWLPALTVQDQPPARRMKYEAFARSGALTLTGGNVIDYNLISRQVLADREIYDVQGLAVDRWNATQTAVDLQGEGVNMVMFGQGFASMSAPSKEFERMVVGELLEHGNNPMAKWMAENAIVETDAAGNIKPSKAKAPQKIDGIVAAVMSIGLVPTQRAAEPSIYAKRGLRMAG</sequence>
<dbReference type="InterPro" id="IPR046461">
    <property type="entry name" value="TerL_ATPase"/>
</dbReference>
<dbReference type="PANTHER" id="PTHR41287:SF1">
    <property type="entry name" value="PROTEIN YMFN"/>
    <property type="match status" value="1"/>
</dbReference>
<feature type="domain" description="Terminase large subunit-like endonuclease" evidence="2">
    <location>
        <begin position="234"/>
        <end position="519"/>
    </location>
</feature>
<dbReference type="InterPro" id="IPR005021">
    <property type="entry name" value="Terminase_largesu-like"/>
</dbReference>
<name>A0A317EGN2_9PROT</name>